<gene>
    <name evidence="3" type="ORF">EI71_01884</name>
</gene>
<feature type="transmembrane region" description="Helical" evidence="1">
    <location>
        <begin position="97"/>
        <end position="120"/>
    </location>
</feature>
<dbReference type="InterPro" id="IPR029787">
    <property type="entry name" value="Nucleotide_cyclase"/>
</dbReference>
<keyword evidence="1" id="KW-0472">Membrane</keyword>
<dbReference type="CDD" id="cd01949">
    <property type="entry name" value="GGDEF"/>
    <property type="match status" value="1"/>
</dbReference>
<evidence type="ECO:0000256" key="1">
    <source>
        <dbReference type="SAM" id="Phobius"/>
    </source>
</evidence>
<dbReference type="InterPro" id="IPR043128">
    <property type="entry name" value="Rev_trsase/Diguanyl_cyclase"/>
</dbReference>
<dbReference type="InParanoid" id="A0A397QT93"/>
<comment type="caution">
    <text evidence="3">The sequence shown here is derived from an EMBL/GenBank/DDBJ whole genome shotgun (WGS) entry which is preliminary data.</text>
</comment>
<keyword evidence="1" id="KW-0812">Transmembrane</keyword>
<feature type="domain" description="GGDEF" evidence="2">
    <location>
        <begin position="235"/>
        <end position="359"/>
    </location>
</feature>
<dbReference type="AlphaFoldDB" id="A0A397QT93"/>
<dbReference type="Proteomes" id="UP000266506">
    <property type="component" value="Unassembled WGS sequence"/>
</dbReference>
<dbReference type="SUPFAM" id="SSF55073">
    <property type="entry name" value="Nucleotide cyclase"/>
    <property type="match status" value="1"/>
</dbReference>
<evidence type="ECO:0000259" key="2">
    <source>
        <dbReference type="PROSITE" id="PS50887"/>
    </source>
</evidence>
<dbReference type="GO" id="GO:0052621">
    <property type="term" value="F:diguanylate cyclase activity"/>
    <property type="evidence" value="ECO:0007669"/>
    <property type="project" value="TreeGrafter"/>
</dbReference>
<dbReference type="InterPro" id="IPR000160">
    <property type="entry name" value="GGDEF_dom"/>
</dbReference>
<feature type="transmembrane region" description="Helical" evidence="1">
    <location>
        <begin position="190"/>
        <end position="210"/>
    </location>
</feature>
<evidence type="ECO:0000313" key="4">
    <source>
        <dbReference type="Proteomes" id="UP000266506"/>
    </source>
</evidence>
<dbReference type="SMART" id="SM00267">
    <property type="entry name" value="GGDEF"/>
    <property type="match status" value="1"/>
</dbReference>
<dbReference type="Gene3D" id="3.30.70.270">
    <property type="match status" value="1"/>
</dbReference>
<evidence type="ECO:0000313" key="3">
    <source>
        <dbReference type="EMBL" id="RIA64800.1"/>
    </source>
</evidence>
<feature type="transmembrane region" description="Helical" evidence="1">
    <location>
        <begin position="70"/>
        <end position="91"/>
    </location>
</feature>
<dbReference type="PROSITE" id="PS50887">
    <property type="entry name" value="GGDEF"/>
    <property type="match status" value="1"/>
</dbReference>
<keyword evidence="1" id="KW-1133">Transmembrane helix</keyword>
<proteinExistence type="predicted"/>
<protein>
    <submittedName>
        <fullName evidence="3">Diguanylate cyclase (GGDEF)-like protein</fullName>
    </submittedName>
</protein>
<keyword evidence="4" id="KW-1185">Reference proteome</keyword>
<dbReference type="EMBL" id="QXEV01000037">
    <property type="protein sequence ID" value="RIA64800.1"/>
    <property type="molecule type" value="Genomic_DNA"/>
</dbReference>
<dbReference type="InterPro" id="IPR050469">
    <property type="entry name" value="Diguanylate_Cyclase"/>
</dbReference>
<feature type="transmembrane region" description="Helical" evidence="1">
    <location>
        <begin position="12"/>
        <end position="31"/>
    </location>
</feature>
<reference evidence="3 4" key="1">
    <citation type="submission" date="2018-08" db="EMBL/GenBank/DDBJ databases">
        <title>Genomic Encyclopedia of Archaeal and Bacterial Type Strains, Phase II (KMG-II): from individual species to whole genera.</title>
        <authorList>
            <person name="Goeker M."/>
        </authorList>
    </citation>
    <scope>NUCLEOTIDE SEQUENCE [LARGE SCALE GENOMIC DNA]</scope>
    <source>
        <strain evidence="3 4">ATCC 27112</strain>
    </source>
</reference>
<dbReference type="PANTHER" id="PTHR45138:SF9">
    <property type="entry name" value="DIGUANYLATE CYCLASE DGCM-RELATED"/>
    <property type="match status" value="1"/>
</dbReference>
<dbReference type="NCBIfam" id="TIGR00254">
    <property type="entry name" value="GGDEF"/>
    <property type="match status" value="1"/>
</dbReference>
<organism evidence="3 4">
    <name type="scientific">Anaeroplasma bactoclasticum</name>
    <dbReference type="NCBI Taxonomy" id="2088"/>
    <lineage>
        <taxon>Bacteria</taxon>
        <taxon>Bacillati</taxon>
        <taxon>Mycoplasmatota</taxon>
        <taxon>Mollicutes</taxon>
        <taxon>Anaeroplasmatales</taxon>
        <taxon>Anaeroplasmataceae</taxon>
        <taxon>Anaeroplasma</taxon>
    </lineage>
</organism>
<sequence length="395" mass="45336">MDVFLDYLIQNWALILVLLAFVVMLIITVFLDKKTIIRMYVLIAVVFALSISVFFEFHLADLNQMTNVRIVLVAIRYSTIPIIISLILFALVKRTQWYVTIPALLLTVINVVSIFTGIVFSIDAEGNLRRGVLGYLPYVGVGAYCAFLIYILIKQSNRQASEIIPIIFLAFSFATGLLFPFIIGKEYSKIFCTTVAIALFVYYVFLILQLTKKDALTGVLNRQAFYSTAHNNNKDITGVISIDMNGLKKINDTLGHLAGDEAIIAVSSCFTKATKFKQSVYRIGGDEFIILCKKTSEEELLKIISDIKKMVFSTRYSISIGYSFRSDETKDFDEMIKDSDLMMYEDKAAYYKQKEIKEEQEEKTVEVWLLQQSFFIYFLYWNIGLRRIPYIFHQT</sequence>
<name>A0A397QT93_9MOLU</name>
<dbReference type="Pfam" id="PF00990">
    <property type="entry name" value="GGDEF"/>
    <property type="match status" value="1"/>
</dbReference>
<dbReference type="OrthoDB" id="9804955at2"/>
<feature type="transmembrane region" description="Helical" evidence="1">
    <location>
        <begin position="37"/>
        <end position="58"/>
    </location>
</feature>
<feature type="transmembrane region" description="Helical" evidence="1">
    <location>
        <begin position="132"/>
        <end position="151"/>
    </location>
</feature>
<dbReference type="PANTHER" id="PTHR45138">
    <property type="entry name" value="REGULATORY COMPONENTS OF SENSORY TRANSDUCTION SYSTEM"/>
    <property type="match status" value="1"/>
</dbReference>
<accession>A0A397QT93</accession>
<feature type="transmembrane region" description="Helical" evidence="1">
    <location>
        <begin position="163"/>
        <end position="183"/>
    </location>
</feature>